<dbReference type="InterPro" id="IPR011047">
    <property type="entry name" value="Quinoprotein_ADH-like_sf"/>
</dbReference>
<protein>
    <recommendedName>
        <fullName evidence="4">Outer membrane protein assembly factor BamB</fullName>
    </recommendedName>
</protein>
<dbReference type="AlphaFoldDB" id="A0A1H9YEA1"/>
<dbReference type="SUPFAM" id="SSF50998">
    <property type="entry name" value="Quinoprotein alcohol dehydrogenase-like"/>
    <property type="match status" value="1"/>
</dbReference>
<proteinExistence type="inferred from homology"/>
<dbReference type="NCBIfam" id="NF008351">
    <property type="entry name" value="PRK11138.1"/>
    <property type="match status" value="1"/>
</dbReference>
<feature type="domain" description="Pyrrolo-quinoline quinone repeat" evidence="5">
    <location>
        <begin position="324"/>
        <end position="394"/>
    </location>
</feature>
<evidence type="ECO:0000256" key="3">
    <source>
        <dbReference type="ARBA" id="ARBA00023237"/>
    </source>
</evidence>
<dbReference type="InterPro" id="IPR002372">
    <property type="entry name" value="PQQ_rpt_dom"/>
</dbReference>
<comment type="similarity">
    <text evidence="4">Belongs to the BamB family.</text>
</comment>
<dbReference type="OrthoDB" id="5173551at2"/>
<dbReference type="GO" id="GO:0043165">
    <property type="term" value="P:Gram-negative-bacterium-type cell outer membrane assembly"/>
    <property type="evidence" value="ECO:0007669"/>
    <property type="project" value="UniProtKB-UniRule"/>
</dbReference>
<dbReference type="HAMAP" id="MF_00923">
    <property type="entry name" value="OM_assembly_BamB"/>
    <property type="match status" value="1"/>
</dbReference>
<evidence type="ECO:0000256" key="2">
    <source>
        <dbReference type="ARBA" id="ARBA00023136"/>
    </source>
</evidence>
<dbReference type="GO" id="GO:0051205">
    <property type="term" value="P:protein insertion into membrane"/>
    <property type="evidence" value="ECO:0007669"/>
    <property type="project" value="UniProtKB-UniRule"/>
</dbReference>
<dbReference type="GO" id="GO:0009279">
    <property type="term" value="C:cell outer membrane"/>
    <property type="evidence" value="ECO:0007669"/>
    <property type="project" value="UniProtKB-SubCell"/>
</dbReference>
<comment type="subcellular location">
    <subcellularLocation>
        <location evidence="4">Cell outer membrane</location>
        <topology evidence="4">Lipid-anchor</topology>
    </subcellularLocation>
</comment>
<sequence>MFKNKLITASLLALAVVSCSSTDDEEAYDYVAELVEIEEQFSPDEIWSDGIGEGISGHFSTLRPTVAYNKIFTASREGHAVAYDLESGDEIWYADLSDIHDERGFFDNRRNARVNGGPVTGINKVFYGTENGELFALDAETGELVWEAKLKGEVVSAPAVDAGYVIVNTTSGVMHAFNAETGEEVWMVEQDIPALTLRGTSTPVIASGGVLVGTATGQLSVFLLETGQQGWSVEVGEPSGTTELQRVIDVDAKPIAYGDKVYAIAARGNLVAIELRNGSIAWKRQYSSYRQISLDRNTIFLTDVKGHVYAVDRNNGLEKWSQLSLTNRGVTGPVVVGDYVVVGDTEGFLHWIDQETGEFVARFYVNGSGIYTTPVVHEDIIYVQARNGDIVAVETPELEN</sequence>
<feature type="domain" description="Pyrrolo-quinoline quinone repeat" evidence="5">
    <location>
        <begin position="77"/>
        <end position="322"/>
    </location>
</feature>
<dbReference type="PANTHER" id="PTHR34512:SF30">
    <property type="entry name" value="OUTER MEMBRANE PROTEIN ASSEMBLY FACTOR BAMB"/>
    <property type="match status" value="1"/>
</dbReference>
<comment type="subunit">
    <text evidence="4">Part of the Bam complex.</text>
</comment>
<evidence type="ECO:0000259" key="5">
    <source>
        <dbReference type="Pfam" id="PF13360"/>
    </source>
</evidence>
<keyword evidence="4" id="KW-0449">Lipoprotein</keyword>
<comment type="function">
    <text evidence="4">Part of the outer membrane protein assembly complex, which is involved in assembly and insertion of beta-barrel proteins into the outer membrane.</text>
</comment>
<keyword evidence="3 4" id="KW-0998">Cell outer membrane</keyword>
<accession>A0A1H9YEA1</accession>
<dbReference type="Gene3D" id="2.130.10.10">
    <property type="entry name" value="YVTN repeat-like/Quinoprotein amine dehydrogenase"/>
    <property type="match status" value="1"/>
</dbReference>
<dbReference type="InterPro" id="IPR018391">
    <property type="entry name" value="PQQ_b-propeller_rpt"/>
</dbReference>
<evidence type="ECO:0000313" key="7">
    <source>
        <dbReference type="Proteomes" id="UP000199308"/>
    </source>
</evidence>
<dbReference type="NCBIfam" id="TIGR03300">
    <property type="entry name" value="assembly_YfgL"/>
    <property type="match status" value="1"/>
</dbReference>
<keyword evidence="4" id="KW-0564">Palmitate</keyword>
<gene>
    <name evidence="4" type="primary">bamB</name>
    <name evidence="6" type="ORF">SAMN05660429_00192</name>
</gene>
<reference evidence="6 7" key="1">
    <citation type="submission" date="2016-10" db="EMBL/GenBank/DDBJ databases">
        <authorList>
            <person name="de Groot N.N."/>
        </authorList>
    </citation>
    <scope>NUCLEOTIDE SEQUENCE [LARGE SCALE GENOMIC DNA]</scope>
    <source>
        <strain evidence="6 7">DSM 19706</strain>
    </source>
</reference>
<dbReference type="SMART" id="SM00564">
    <property type="entry name" value="PQQ"/>
    <property type="match status" value="7"/>
</dbReference>
<dbReference type="Pfam" id="PF13360">
    <property type="entry name" value="PQQ_2"/>
    <property type="match status" value="2"/>
</dbReference>
<dbReference type="PANTHER" id="PTHR34512">
    <property type="entry name" value="CELL SURFACE PROTEIN"/>
    <property type="match status" value="1"/>
</dbReference>
<evidence type="ECO:0000313" key="6">
    <source>
        <dbReference type="EMBL" id="SES67322.1"/>
    </source>
</evidence>
<organism evidence="6 7">
    <name type="scientific">Thalassotalea agarivorans</name>
    <name type="common">Thalassomonas agarivorans</name>
    <dbReference type="NCBI Taxonomy" id="349064"/>
    <lineage>
        <taxon>Bacteria</taxon>
        <taxon>Pseudomonadati</taxon>
        <taxon>Pseudomonadota</taxon>
        <taxon>Gammaproteobacteria</taxon>
        <taxon>Alteromonadales</taxon>
        <taxon>Colwelliaceae</taxon>
        <taxon>Thalassotalea</taxon>
    </lineage>
</organism>
<dbReference type="Proteomes" id="UP000199308">
    <property type="component" value="Unassembled WGS sequence"/>
</dbReference>
<evidence type="ECO:0000256" key="1">
    <source>
        <dbReference type="ARBA" id="ARBA00022729"/>
    </source>
</evidence>
<evidence type="ECO:0000256" key="4">
    <source>
        <dbReference type="HAMAP-Rule" id="MF_00923"/>
    </source>
</evidence>
<dbReference type="InterPro" id="IPR015943">
    <property type="entry name" value="WD40/YVTN_repeat-like_dom_sf"/>
</dbReference>
<keyword evidence="7" id="KW-1185">Reference proteome</keyword>
<dbReference type="EMBL" id="FOHK01000001">
    <property type="protein sequence ID" value="SES67322.1"/>
    <property type="molecule type" value="Genomic_DNA"/>
</dbReference>
<keyword evidence="1 4" id="KW-0732">Signal</keyword>
<keyword evidence="2 4" id="KW-0472">Membrane</keyword>
<dbReference type="RefSeq" id="WP_093326892.1">
    <property type="nucleotide sequence ID" value="NZ_AP027363.1"/>
</dbReference>
<dbReference type="PROSITE" id="PS51257">
    <property type="entry name" value="PROKAR_LIPOPROTEIN"/>
    <property type="match status" value="1"/>
</dbReference>
<dbReference type="STRING" id="349064.SAMN05660429_00192"/>
<dbReference type="InterPro" id="IPR017687">
    <property type="entry name" value="BamB"/>
</dbReference>
<name>A0A1H9YEA1_THASX</name>